<feature type="transmembrane region" description="Helical" evidence="2">
    <location>
        <begin position="182"/>
        <end position="206"/>
    </location>
</feature>
<name>A0A9W8JYF6_9AGAR</name>
<dbReference type="OrthoDB" id="3267806at2759"/>
<reference evidence="3" key="1">
    <citation type="submission" date="2022-07" db="EMBL/GenBank/DDBJ databases">
        <title>Genome Sequence of Agrocybe chaxingu.</title>
        <authorList>
            <person name="Buettner E."/>
        </authorList>
    </citation>
    <scope>NUCLEOTIDE SEQUENCE</scope>
    <source>
        <strain evidence="3">MP-N11</strain>
    </source>
</reference>
<dbReference type="Proteomes" id="UP001148786">
    <property type="component" value="Unassembled WGS sequence"/>
</dbReference>
<protein>
    <submittedName>
        <fullName evidence="3">Uncharacterized protein</fullName>
    </submittedName>
</protein>
<dbReference type="AlphaFoldDB" id="A0A9W8JYF6"/>
<keyword evidence="2" id="KW-0812">Transmembrane</keyword>
<proteinExistence type="predicted"/>
<keyword evidence="2" id="KW-0472">Membrane</keyword>
<evidence type="ECO:0000313" key="4">
    <source>
        <dbReference type="Proteomes" id="UP001148786"/>
    </source>
</evidence>
<feature type="transmembrane region" description="Helical" evidence="2">
    <location>
        <begin position="140"/>
        <end position="162"/>
    </location>
</feature>
<evidence type="ECO:0000313" key="3">
    <source>
        <dbReference type="EMBL" id="KAJ3504590.1"/>
    </source>
</evidence>
<feature type="transmembrane region" description="Helical" evidence="2">
    <location>
        <begin position="109"/>
        <end position="128"/>
    </location>
</feature>
<evidence type="ECO:0000256" key="2">
    <source>
        <dbReference type="SAM" id="Phobius"/>
    </source>
</evidence>
<accession>A0A9W8JYF6</accession>
<keyword evidence="2" id="KW-1133">Transmembrane helix</keyword>
<feature type="transmembrane region" description="Helical" evidence="2">
    <location>
        <begin position="66"/>
        <end position="89"/>
    </location>
</feature>
<comment type="caution">
    <text evidence="3">The sequence shown here is derived from an EMBL/GenBank/DDBJ whole genome shotgun (WGS) entry which is preliminary data.</text>
</comment>
<dbReference type="EMBL" id="JANKHO010000988">
    <property type="protein sequence ID" value="KAJ3504590.1"/>
    <property type="molecule type" value="Genomic_DNA"/>
</dbReference>
<feature type="transmembrane region" description="Helical" evidence="2">
    <location>
        <begin position="29"/>
        <end position="54"/>
    </location>
</feature>
<keyword evidence="4" id="KW-1185">Reference proteome</keyword>
<evidence type="ECO:0000256" key="1">
    <source>
        <dbReference type="SAM" id="MobiDB-lite"/>
    </source>
</evidence>
<organism evidence="3 4">
    <name type="scientific">Agrocybe chaxingu</name>
    <dbReference type="NCBI Taxonomy" id="84603"/>
    <lineage>
        <taxon>Eukaryota</taxon>
        <taxon>Fungi</taxon>
        <taxon>Dikarya</taxon>
        <taxon>Basidiomycota</taxon>
        <taxon>Agaricomycotina</taxon>
        <taxon>Agaricomycetes</taxon>
        <taxon>Agaricomycetidae</taxon>
        <taxon>Agaricales</taxon>
        <taxon>Agaricineae</taxon>
        <taxon>Strophariaceae</taxon>
        <taxon>Agrocybe</taxon>
    </lineage>
</organism>
<feature type="transmembrane region" description="Helical" evidence="2">
    <location>
        <begin position="253"/>
        <end position="274"/>
    </location>
</feature>
<gene>
    <name evidence="3" type="ORF">NLJ89_g7860</name>
</gene>
<feature type="transmembrane region" description="Helical" evidence="2">
    <location>
        <begin position="226"/>
        <end position="247"/>
    </location>
</feature>
<feature type="region of interest" description="Disordered" evidence="1">
    <location>
        <begin position="295"/>
        <end position="314"/>
    </location>
</feature>
<sequence>MASSVSRVAALSSAGGLIPGHDYSIELKMFGVILAGIAYGVVVTLFVETTLLMLKKYTYSKSRQRAFVLYMAVMFSISTAALVVGMVTLRRALFQESYKESYGVDGLQMAFVPFSLWGVDAFRLWRCFNLYKGINRGTQIIFSIILSVLAVTSLGSGIAMLVTMFSKSHEPTSTFQLFQLPAALLTLTSATLNLVLCPMITLRILWHRWRTQRVLGEKYGSPYTTFISICVESCMIIAFTNLVYAALLLHRPILSQVPGHLIAQLAVIAPLFVLRRVAQGVDAITTSVRPRESLRFNSHESQNPSESGLLPLGM</sequence>